<protein>
    <submittedName>
        <fullName evidence="3">Uu.00g117710.m01.CDS01</fullName>
    </submittedName>
</protein>
<accession>A0AAI8VGB3</accession>
<reference evidence="3" key="1">
    <citation type="submission" date="2023-10" db="EMBL/GenBank/DDBJ databases">
        <authorList>
            <person name="Hackl T."/>
        </authorList>
    </citation>
    <scope>NUCLEOTIDE SEQUENCE</scope>
</reference>
<comment type="caution">
    <text evidence="3">The sequence shown here is derived from an EMBL/GenBank/DDBJ whole genome shotgun (WGS) entry which is preliminary data.</text>
</comment>
<keyword evidence="2" id="KW-1133">Transmembrane helix</keyword>
<evidence type="ECO:0000256" key="2">
    <source>
        <dbReference type="SAM" id="Phobius"/>
    </source>
</evidence>
<evidence type="ECO:0000256" key="1">
    <source>
        <dbReference type="SAM" id="MobiDB-lite"/>
    </source>
</evidence>
<dbReference type="AlphaFoldDB" id="A0AAI8VGB3"/>
<keyword evidence="4" id="KW-1185">Reference proteome</keyword>
<keyword evidence="2" id="KW-0472">Membrane</keyword>
<organism evidence="3 4">
    <name type="scientific">Anthostomella pinea</name>
    <dbReference type="NCBI Taxonomy" id="933095"/>
    <lineage>
        <taxon>Eukaryota</taxon>
        <taxon>Fungi</taxon>
        <taxon>Dikarya</taxon>
        <taxon>Ascomycota</taxon>
        <taxon>Pezizomycotina</taxon>
        <taxon>Sordariomycetes</taxon>
        <taxon>Xylariomycetidae</taxon>
        <taxon>Xylariales</taxon>
        <taxon>Xylariaceae</taxon>
        <taxon>Anthostomella</taxon>
    </lineage>
</organism>
<keyword evidence="2" id="KW-0812">Transmembrane</keyword>
<evidence type="ECO:0000313" key="4">
    <source>
        <dbReference type="Proteomes" id="UP001295740"/>
    </source>
</evidence>
<proteinExistence type="predicted"/>
<sequence>MTILTRPSRVFKRKTLTSSPSSSFDSLIQVQEPDLSYDERQQGFLLRKRKTVVAYCNDARREAMSDLRSGGAFRIGLALWTMTLVGCIVFLSIYGAYSTAFNWSTSACRPDGSFSPYADGYSYWAISGFFQINLGSGSLTFTEVKIIDISWDIAASTLIMDLQIIGRGGQALMAFLSWRAFADYLTTSMETSPVTYAAFFSLFLQQGPSILSTYRLARDFLSGRGLVSKVAMTFMVLNMLFVLGWPTFAGAMSGYATTSGAFVRDLNESYIPFSEFHQLAYIIHDGWRVGLDGDQPVGVLGEQSTEDPTIGALHGYKWFQVDCSDRSSYSLDNVDCSLQQNVSNYASQYGFYGLSDEESNFTDISLPSPTLNISAFYFDPWSELFGWEWSDPRTGEPAQPFANQSSISWTYSNNTYSVDNVQTHGSCQPVQDRFKWGFSFLQVFIMLVLLLVWTIGTYLMWLKAHLQLPLQEQPEVPRGWRSVLILAETISREIKENGLDASSLTDRELKREIRKHLQGGSISFDMPLARSGYSFRHGLWLWMQRDKVVDDLHKPFHVPLCHFVKFGEPPNPSKDAQDALFGVALSQSQEEVEKSIERTVVIENCGESASAVPPPISGRRYLLLSSGPAALRRSTSKVQTRPRHAWGGSRSPGTVASSHMQFENTHNSQPHHYIYCRPVHFQEATTHPSPHSFERPNMQFSPTLAAIIPLLTIAAADDGKVKVYTEKKMRGLEPGDQD</sequence>
<dbReference type="Proteomes" id="UP001295740">
    <property type="component" value="Unassembled WGS sequence"/>
</dbReference>
<name>A0AAI8VGB3_9PEZI</name>
<gene>
    <name evidence="3" type="ORF">KHLLAP_LOCUS4845</name>
</gene>
<feature type="region of interest" description="Disordered" evidence="1">
    <location>
        <begin position="633"/>
        <end position="657"/>
    </location>
</feature>
<dbReference type="EMBL" id="CAUWAG010000006">
    <property type="protein sequence ID" value="CAJ2504377.1"/>
    <property type="molecule type" value="Genomic_DNA"/>
</dbReference>
<feature type="transmembrane region" description="Helical" evidence="2">
    <location>
        <begin position="226"/>
        <end position="245"/>
    </location>
</feature>
<feature type="transmembrane region" description="Helical" evidence="2">
    <location>
        <begin position="436"/>
        <end position="461"/>
    </location>
</feature>
<evidence type="ECO:0000313" key="3">
    <source>
        <dbReference type="EMBL" id="CAJ2504377.1"/>
    </source>
</evidence>
<feature type="transmembrane region" description="Helical" evidence="2">
    <location>
        <begin position="77"/>
        <end position="97"/>
    </location>
</feature>